<evidence type="ECO:0000313" key="2">
    <source>
        <dbReference type="EMBL" id="GBQ88968.1"/>
    </source>
</evidence>
<dbReference type="Pfam" id="PF23961">
    <property type="entry name" value="Phage_tail_terminator_9"/>
    <property type="match status" value="1"/>
</dbReference>
<gene>
    <name evidence="2" type="ORF">AA0535_1676</name>
</gene>
<organism evidence="2 3">
    <name type="scientific">Asaia krungthepensis NRIC 0535</name>
    <dbReference type="NCBI Taxonomy" id="1307925"/>
    <lineage>
        <taxon>Bacteria</taxon>
        <taxon>Pseudomonadati</taxon>
        <taxon>Pseudomonadota</taxon>
        <taxon>Alphaproteobacteria</taxon>
        <taxon>Acetobacterales</taxon>
        <taxon>Acetobacteraceae</taxon>
        <taxon>Asaia</taxon>
    </lineage>
</organism>
<sequence>MVQSDCDPADSGPLSHVTLSPTDREINTALRSWLLTVVPNGVQVMQGQLNRVAAPPGPFIVFTPLFRRRIATNASRYTSTTREVVEPMECTVQVSAFGSVSGEAVQRVVSLWRDMYAADWLRNATGGAMAPLYASEPRQTGFINSDKQYEDNWTADLKFQVNFTVSTPQQFAEYITVDLREVDASFPSPKE</sequence>
<dbReference type="EMBL" id="BAPV01000012">
    <property type="protein sequence ID" value="GBQ88968.1"/>
    <property type="molecule type" value="Genomic_DNA"/>
</dbReference>
<dbReference type="NCBIfam" id="NF047498">
    <property type="entry name" value="LIC_12616_fam"/>
    <property type="match status" value="1"/>
</dbReference>
<comment type="caution">
    <text evidence="2">The sequence shown here is derived from an EMBL/GenBank/DDBJ whole genome shotgun (WGS) entry which is preliminary data.</text>
</comment>
<evidence type="ECO:0000259" key="1">
    <source>
        <dbReference type="Pfam" id="PF23961"/>
    </source>
</evidence>
<protein>
    <recommendedName>
        <fullName evidence="1">Phage neck terminator protein gp12-like domain-containing protein</fullName>
    </recommendedName>
</protein>
<keyword evidence="3" id="KW-1185">Reference proteome</keyword>
<dbReference type="RefSeq" id="WP_264815530.1">
    <property type="nucleotide sequence ID" value="NZ_BAPV01000012.1"/>
</dbReference>
<dbReference type="InterPro" id="IPR057087">
    <property type="entry name" value="Gp12-like"/>
</dbReference>
<proteinExistence type="predicted"/>
<evidence type="ECO:0000313" key="3">
    <source>
        <dbReference type="Proteomes" id="UP001062776"/>
    </source>
</evidence>
<dbReference type="Proteomes" id="UP001062776">
    <property type="component" value="Unassembled WGS sequence"/>
</dbReference>
<feature type="domain" description="Phage neck terminator protein gp12-like" evidence="1">
    <location>
        <begin position="25"/>
        <end position="178"/>
    </location>
</feature>
<reference evidence="2" key="1">
    <citation type="submission" date="2013-04" db="EMBL/GenBank/DDBJ databases">
        <title>The genome sequencing project of 58 acetic acid bacteria.</title>
        <authorList>
            <person name="Okamoto-Kainuma A."/>
            <person name="Ishikawa M."/>
            <person name="Umino S."/>
            <person name="Koizumi Y."/>
            <person name="Shiwa Y."/>
            <person name="Yoshikawa H."/>
            <person name="Matsutani M."/>
            <person name="Matsushita K."/>
        </authorList>
    </citation>
    <scope>NUCLEOTIDE SEQUENCE</scope>
    <source>
        <strain evidence="2">NRIC 0535</strain>
    </source>
</reference>
<name>A0ABQ0Q319_9PROT</name>
<accession>A0ABQ0Q319</accession>